<dbReference type="EMBL" id="RCZK01000009">
    <property type="protein sequence ID" value="TPG10947.1"/>
    <property type="molecule type" value="Genomic_DNA"/>
</dbReference>
<feature type="active site" description="Proton donor/acceptor" evidence="7">
    <location>
        <position position="468"/>
    </location>
</feature>
<dbReference type="GO" id="GO:0004180">
    <property type="term" value="F:carboxypeptidase activity"/>
    <property type="evidence" value="ECO:0007669"/>
    <property type="project" value="UniProtKB-ARBA"/>
</dbReference>
<keyword evidence="3" id="KW-0808">Transferase</keyword>
<dbReference type="OrthoDB" id="9778545at2"/>
<dbReference type="SUPFAM" id="SSF141523">
    <property type="entry name" value="L,D-transpeptidase catalytic domain-like"/>
    <property type="match status" value="1"/>
</dbReference>
<dbReference type="UniPathway" id="UPA00219"/>
<dbReference type="Pfam" id="PF03734">
    <property type="entry name" value="YkuD"/>
    <property type="match status" value="1"/>
</dbReference>
<dbReference type="PANTHER" id="PTHR41533:SF2">
    <property type="entry name" value="BLR7131 PROTEIN"/>
    <property type="match status" value="1"/>
</dbReference>
<comment type="similarity">
    <text evidence="2">Belongs to the YkuD family.</text>
</comment>
<keyword evidence="6 7" id="KW-0961">Cell wall biogenesis/degradation</keyword>
<keyword evidence="4 7" id="KW-0133">Cell shape</keyword>
<evidence type="ECO:0000259" key="9">
    <source>
        <dbReference type="PROSITE" id="PS52029"/>
    </source>
</evidence>
<dbReference type="GO" id="GO:0009252">
    <property type="term" value="P:peptidoglycan biosynthetic process"/>
    <property type="evidence" value="ECO:0007669"/>
    <property type="project" value="UniProtKB-UniPathway"/>
</dbReference>
<dbReference type="PANTHER" id="PTHR41533">
    <property type="entry name" value="L,D-TRANSPEPTIDASE HI_1667-RELATED"/>
    <property type="match status" value="1"/>
</dbReference>
<dbReference type="InterPro" id="IPR005490">
    <property type="entry name" value="LD_TPept_cat_dom"/>
</dbReference>
<dbReference type="InterPro" id="IPR052905">
    <property type="entry name" value="LD-transpeptidase_YkuD-like"/>
</dbReference>
<reference evidence="10 11" key="1">
    <citation type="journal article" date="2019" name="Environ. Microbiol.">
        <title>Species interactions and distinct microbial communities in high Arctic permafrost affected cryosols are associated with the CH4 and CO2 gas fluxes.</title>
        <authorList>
            <person name="Altshuler I."/>
            <person name="Hamel J."/>
            <person name="Turney S."/>
            <person name="Magnuson E."/>
            <person name="Levesque R."/>
            <person name="Greer C."/>
            <person name="Whyte L.G."/>
        </authorList>
    </citation>
    <scope>NUCLEOTIDE SEQUENCE [LARGE SCALE GENOMIC DNA]</scope>
    <source>
        <strain evidence="10 11">S5.1</strain>
    </source>
</reference>
<evidence type="ECO:0000256" key="5">
    <source>
        <dbReference type="ARBA" id="ARBA00022984"/>
    </source>
</evidence>
<dbReference type="Proteomes" id="UP000318413">
    <property type="component" value="Unassembled WGS sequence"/>
</dbReference>
<dbReference type="PROSITE" id="PS52029">
    <property type="entry name" value="LD_TPASE"/>
    <property type="match status" value="1"/>
</dbReference>
<evidence type="ECO:0000313" key="11">
    <source>
        <dbReference type="Proteomes" id="UP000318413"/>
    </source>
</evidence>
<gene>
    <name evidence="10" type="ORF">EAH84_11765</name>
</gene>
<comment type="caution">
    <text evidence="10">The sequence shown here is derived from an EMBL/GenBank/DDBJ whole genome shotgun (WGS) entry which is preliminary data.</text>
</comment>
<dbReference type="GO" id="GO:0071555">
    <property type="term" value="P:cell wall organization"/>
    <property type="evidence" value="ECO:0007669"/>
    <property type="project" value="UniProtKB-UniRule"/>
</dbReference>
<name>A0A502CCQ5_9SPHN</name>
<comment type="pathway">
    <text evidence="1 7">Cell wall biogenesis; peptidoglycan biosynthesis.</text>
</comment>
<evidence type="ECO:0000256" key="6">
    <source>
        <dbReference type="ARBA" id="ARBA00023316"/>
    </source>
</evidence>
<evidence type="ECO:0000256" key="3">
    <source>
        <dbReference type="ARBA" id="ARBA00022679"/>
    </source>
</evidence>
<keyword evidence="11" id="KW-1185">Reference proteome</keyword>
<dbReference type="GO" id="GO:0008360">
    <property type="term" value="P:regulation of cell shape"/>
    <property type="evidence" value="ECO:0007669"/>
    <property type="project" value="UniProtKB-UniRule"/>
</dbReference>
<keyword evidence="5 7" id="KW-0573">Peptidoglycan synthesis</keyword>
<organism evidence="10 11">
    <name type="scientific">Sphingomonas oligophenolica</name>
    <dbReference type="NCBI Taxonomy" id="301154"/>
    <lineage>
        <taxon>Bacteria</taxon>
        <taxon>Pseudomonadati</taxon>
        <taxon>Pseudomonadota</taxon>
        <taxon>Alphaproteobacteria</taxon>
        <taxon>Sphingomonadales</taxon>
        <taxon>Sphingomonadaceae</taxon>
        <taxon>Sphingomonas</taxon>
    </lineage>
</organism>
<accession>A0A502CCQ5</accession>
<evidence type="ECO:0000256" key="1">
    <source>
        <dbReference type="ARBA" id="ARBA00004752"/>
    </source>
</evidence>
<sequence>MPRRSGRARSLARSPPIATATGLSTASTPVTVPITRSRGRIAHRRRPRHRPAAASAAEVTRARGFARRAGWIVAVALVTWSPVTASAATQQAPDSTAAADGAVAAAIRASAPAALEPFYRQRGFWPLWSRNGLPAPQAAALVDLVDTVAVDGLDPDRYDPSGLRRQLAAAQTGNPAAMARADIALSAALAALVSDMRRPHIDLRYVDAGLEPAKSDALDVLRRAALVPSLAAYVRGLEWMSPFYVGLRRALAGQPDLAAPRIAPHVALRDYDPATPPRIELDRSDRSIFGAPYRSMPRGGVAAPEPVSNVGAERTRLLRLNLERARLLPGPWTPHIVVDTATARLWYVDGGAQQGTMKVIVGTPATPTPTMAGMVRYATLNPYWNVPTSLVRKNIAPKVVSGASLSSLGYELLSDWSADARVIEARSVDWRKVAAGELEVRVRELPGNGNSMGTVKYQFPNDDGIYLHDTPNRALFAKDDRHFSNGCVRLEDAPRLGRWLVGKTLHARSSDPEQVLALLRPVPIYLLYFTALPTDDGVAYAADPYRRDDASIKQLAAR</sequence>
<protein>
    <submittedName>
        <fullName evidence="10">Murein L,D-transpeptidase</fullName>
    </submittedName>
</protein>
<evidence type="ECO:0000256" key="4">
    <source>
        <dbReference type="ARBA" id="ARBA00022960"/>
    </source>
</evidence>
<feature type="region of interest" description="Disordered" evidence="8">
    <location>
        <begin position="1"/>
        <end position="28"/>
    </location>
</feature>
<dbReference type="AlphaFoldDB" id="A0A502CCQ5"/>
<evidence type="ECO:0000313" key="10">
    <source>
        <dbReference type="EMBL" id="TPG10947.1"/>
    </source>
</evidence>
<dbReference type="Gene3D" id="2.40.440.10">
    <property type="entry name" value="L,D-transpeptidase catalytic domain-like"/>
    <property type="match status" value="1"/>
</dbReference>
<dbReference type="CDD" id="cd16913">
    <property type="entry name" value="YkuD_like"/>
    <property type="match status" value="1"/>
</dbReference>
<proteinExistence type="inferred from homology"/>
<feature type="active site" description="Nucleophile" evidence="7">
    <location>
        <position position="487"/>
    </location>
</feature>
<evidence type="ECO:0000256" key="2">
    <source>
        <dbReference type="ARBA" id="ARBA00005992"/>
    </source>
</evidence>
<feature type="domain" description="L,D-TPase catalytic" evidence="9">
    <location>
        <begin position="334"/>
        <end position="508"/>
    </location>
</feature>
<dbReference type="GO" id="GO:0016740">
    <property type="term" value="F:transferase activity"/>
    <property type="evidence" value="ECO:0007669"/>
    <property type="project" value="UniProtKB-KW"/>
</dbReference>
<dbReference type="InterPro" id="IPR038063">
    <property type="entry name" value="Transpep_catalytic_dom"/>
</dbReference>
<evidence type="ECO:0000256" key="8">
    <source>
        <dbReference type="SAM" id="MobiDB-lite"/>
    </source>
</evidence>
<dbReference type="Pfam" id="PF20142">
    <property type="entry name" value="Scaffold"/>
    <property type="match status" value="1"/>
</dbReference>
<evidence type="ECO:0000256" key="7">
    <source>
        <dbReference type="PROSITE-ProRule" id="PRU01373"/>
    </source>
</evidence>
<dbReference type="InterPro" id="IPR045380">
    <property type="entry name" value="LD_TPept_scaffold_dom"/>
</dbReference>